<organism evidence="2">
    <name type="scientific">uncultured marine group II/III euryarchaeote KM3_137_F02</name>
    <dbReference type="NCBI Taxonomy" id="1457868"/>
    <lineage>
        <taxon>Archaea</taxon>
        <taxon>Methanobacteriati</taxon>
        <taxon>Methanobacteriota</taxon>
        <taxon>environmental samples</taxon>
    </lineage>
</organism>
<sequence>MSVAADGEDIVIDSQVEWVGDRTLEGDVRIVAGGDLTINALHLVISDDSQIIVDEGGMLNILNSAVDAENPPTGLAGYGYWDEVNRSAVLIPGSDYGVAFDATFYAGEGNSFYGGQAIVDGWDPVDLNGSEFTLSFNDTTEDVWVGLVAYGHQSVRLASVTLDPVVGSEATHDAIDLEHRNMMALDTDMQSCQIFIHGVADIDDSSMLGCDVVVNGTLTIHSTSIERTGPIFVNSESELILSGDTTFAMSRDDHDVRAHARADLHWGEEVEGSGGHTDRWERIIGAQQVHFDAAGVLFRILNFGPLEITSSTFFSDDSGIGLIDSGETRTVEIGWADGSVWTESAEIEIVDYRTSWNMDISMESYGGGIAPLTWDDVIVIDAYTPFIDFVSVEFQQPTESVSRSSGGVGLIATIANRGTAPAIVYFNCDVSETGLSAQMTSFPGGLIEAGEEIEIQFSWKNSEIDLASLTCEILTPTQLVEDDSFGGGTASSSQITWFDAEDNDGSIIPIVAAISLAVAGMAALLLRISKKSQDEEEDMLF</sequence>
<keyword evidence="1" id="KW-1133">Transmembrane helix</keyword>
<accession>A0A075G9P2</accession>
<evidence type="ECO:0008006" key="3">
    <source>
        <dbReference type="Google" id="ProtNLM"/>
    </source>
</evidence>
<evidence type="ECO:0000313" key="2">
    <source>
        <dbReference type="EMBL" id="AIF00751.1"/>
    </source>
</evidence>
<protein>
    <recommendedName>
        <fullName evidence="3">CARDB domain-containing protein</fullName>
    </recommendedName>
</protein>
<name>A0A075G9P2_9EURY</name>
<evidence type="ECO:0000256" key="1">
    <source>
        <dbReference type="SAM" id="Phobius"/>
    </source>
</evidence>
<reference evidence="2" key="1">
    <citation type="journal article" date="2014" name="Genome Biol. Evol.">
        <title>Pangenome evidence for extensive interdomain horizontal transfer affecting lineage core and shell genes in uncultured planktonic thaumarchaeota and euryarchaeota.</title>
        <authorList>
            <person name="Deschamps P."/>
            <person name="Zivanovic Y."/>
            <person name="Moreira D."/>
            <person name="Rodriguez-Valera F."/>
            <person name="Lopez-Garcia P."/>
        </authorList>
    </citation>
    <scope>NUCLEOTIDE SEQUENCE</scope>
</reference>
<proteinExistence type="predicted"/>
<keyword evidence="1" id="KW-0812">Transmembrane</keyword>
<feature type="transmembrane region" description="Helical" evidence="1">
    <location>
        <begin position="507"/>
        <end position="526"/>
    </location>
</feature>
<dbReference type="AlphaFoldDB" id="A0A075G9P2"/>
<keyword evidence="1" id="KW-0472">Membrane</keyword>
<dbReference type="EMBL" id="KF900600">
    <property type="protein sequence ID" value="AIF00751.1"/>
    <property type="molecule type" value="Genomic_DNA"/>
</dbReference>